<protein>
    <submittedName>
        <fullName evidence="1">Uncharacterized protein</fullName>
    </submittedName>
</protein>
<proteinExistence type="predicted"/>
<accession>A0A4Y7I3U4</accession>
<gene>
    <name evidence="1" type="ORF">C5167_036491</name>
</gene>
<dbReference type="Proteomes" id="UP000316621">
    <property type="component" value="Chromosome 1"/>
</dbReference>
<dbReference type="AlphaFoldDB" id="A0A4Y7I3U4"/>
<dbReference type="Gramene" id="RZC43543">
    <property type="protein sequence ID" value="RZC43543"/>
    <property type="gene ID" value="C5167_036491"/>
</dbReference>
<dbReference type="EMBL" id="CM010715">
    <property type="protein sequence ID" value="RZC43543.1"/>
    <property type="molecule type" value="Genomic_DNA"/>
</dbReference>
<reference evidence="1 2" key="1">
    <citation type="journal article" date="2018" name="Science">
        <title>The opium poppy genome and morphinan production.</title>
        <authorList>
            <person name="Guo L."/>
            <person name="Winzer T."/>
            <person name="Yang X."/>
            <person name="Li Y."/>
            <person name="Ning Z."/>
            <person name="He Z."/>
            <person name="Teodor R."/>
            <person name="Lu Y."/>
            <person name="Bowser T.A."/>
            <person name="Graham I.A."/>
            <person name="Ye K."/>
        </authorList>
    </citation>
    <scope>NUCLEOTIDE SEQUENCE [LARGE SCALE GENOMIC DNA]</scope>
    <source>
        <strain evidence="2">cv. HN1</strain>
        <tissue evidence="1">Leaves</tissue>
    </source>
</reference>
<evidence type="ECO:0000313" key="1">
    <source>
        <dbReference type="EMBL" id="RZC43543.1"/>
    </source>
</evidence>
<keyword evidence="2" id="KW-1185">Reference proteome</keyword>
<evidence type="ECO:0000313" key="2">
    <source>
        <dbReference type="Proteomes" id="UP000316621"/>
    </source>
</evidence>
<sequence length="48" mass="5601">MVKNNLMWVTKETKTKKSVPTPKRKISKETKIVQSISLPKNKVLRHLL</sequence>
<name>A0A4Y7I3U4_PAPSO</name>
<organism evidence="1 2">
    <name type="scientific">Papaver somniferum</name>
    <name type="common">Opium poppy</name>
    <dbReference type="NCBI Taxonomy" id="3469"/>
    <lineage>
        <taxon>Eukaryota</taxon>
        <taxon>Viridiplantae</taxon>
        <taxon>Streptophyta</taxon>
        <taxon>Embryophyta</taxon>
        <taxon>Tracheophyta</taxon>
        <taxon>Spermatophyta</taxon>
        <taxon>Magnoliopsida</taxon>
        <taxon>Ranunculales</taxon>
        <taxon>Papaveraceae</taxon>
        <taxon>Papaveroideae</taxon>
        <taxon>Papaver</taxon>
    </lineage>
</organism>